<organism evidence="1 2">
    <name type="scientific">Brucella suis</name>
    <dbReference type="NCBI Taxonomy" id="29461"/>
    <lineage>
        <taxon>Bacteria</taxon>
        <taxon>Pseudomonadati</taxon>
        <taxon>Pseudomonadota</taxon>
        <taxon>Alphaproteobacteria</taxon>
        <taxon>Hyphomicrobiales</taxon>
        <taxon>Brucellaceae</taxon>
        <taxon>Brucella/Ochrobactrum group</taxon>
        <taxon>Brucella</taxon>
    </lineage>
</organism>
<dbReference type="AlphaFoldDB" id="A0AAI8E9I8"/>
<protein>
    <submittedName>
        <fullName evidence="1">Uncharacterized protein</fullName>
    </submittedName>
</protein>
<evidence type="ECO:0000313" key="1">
    <source>
        <dbReference type="EMBL" id="ATQ52542.1"/>
    </source>
</evidence>
<proteinExistence type="predicted"/>
<accession>A0AAI8E9I8</accession>
<dbReference type="Proteomes" id="UP000230889">
    <property type="component" value="Chromosome 1"/>
</dbReference>
<dbReference type="EMBL" id="CP024420">
    <property type="protein sequence ID" value="ATQ52542.1"/>
    <property type="molecule type" value="Genomic_DNA"/>
</dbReference>
<reference evidence="1 2" key="1">
    <citation type="submission" date="2017-10" db="EMBL/GenBank/DDBJ databases">
        <title>First isolation and characterization of Brucella suis from yak.</title>
        <authorList>
            <person name="Yang X."/>
            <person name="Wang N."/>
            <person name="Cao X."/>
            <person name="Bie P."/>
            <person name="Wang J."/>
            <person name="Lyu Y."/>
            <person name="Wu Q."/>
        </authorList>
    </citation>
    <scope>NUCLEOTIDE SEQUENCE [LARGE SCALE GENOMIC DNA]</scope>
    <source>
        <strain evidence="1 2">QH05</strain>
    </source>
</reference>
<evidence type="ECO:0000313" key="2">
    <source>
        <dbReference type="Proteomes" id="UP000230889"/>
    </source>
</evidence>
<name>A0AAI8E9I8_BRUSS</name>
<gene>
    <name evidence="1" type="ORF">CS875_07895</name>
</gene>
<sequence length="79" mass="9148">MPFPSRCRKCELEWRLRQGFKFNTDDRLSRSQTSADITDGEQSALGDYHKNHAYNKNCIGKIARLAEDAEGNMRKLKKT</sequence>